<dbReference type="InterPro" id="IPR022789">
    <property type="entry name" value="ParD"/>
</dbReference>
<dbReference type="InterPro" id="IPR010985">
    <property type="entry name" value="Ribbon_hlx_hlx"/>
</dbReference>
<dbReference type="NCBIfam" id="TIGR02606">
    <property type="entry name" value="antidote_CC2985"/>
    <property type="match status" value="1"/>
</dbReference>
<protein>
    <recommendedName>
        <fullName evidence="2">Antitoxin ParD</fullName>
    </recommendedName>
</protein>
<dbReference type="OrthoDB" id="9811310at2"/>
<evidence type="ECO:0000256" key="4">
    <source>
        <dbReference type="ARBA" id="ARBA00037106"/>
    </source>
</evidence>
<evidence type="ECO:0000256" key="3">
    <source>
        <dbReference type="ARBA" id="ARBA00022649"/>
    </source>
</evidence>
<dbReference type="AlphaFoldDB" id="A0A317C8C7"/>
<dbReference type="CDD" id="cd22231">
    <property type="entry name" value="RHH_NikR_HicB-like"/>
    <property type="match status" value="1"/>
</dbReference>
<reference evidence="5 6" key="1">
    <citation type="submission" date="2018-05" db="EMBL/GenBank/DDBJ databases">
        <title>Leucothrix arctica sp. nov., isolated from Arctic seawater.</title>
        <authorList>
            <person name="Choi A."/>
            <person name="Baek K."/>
        </authorList>
    </citation>
    <scope>NUCLEOTIDE SEQUENCE [LARGE SCALE GENOMIC DNA]</scope>
    <source>
        <strain evidence="5 6">IMCC9719</strain>
    </source>
</reference>
<dbReference type="Proteomes" id="UP000245506">
    <property type="component" value="Unassembled WGS sequence"/>
</dbReference>
<evidence type="ECO:0000256" key="1">
    <source>
        <dbReference type="ARBA" id="ARBA00008580"/>
    </source>
</evidence>
<comment type="caution">
    <text evidence="5">The sequence shown here is derived from an EMBL/GenBank/DDBJ whole genome shotgun (WGS) entry which is preliminary data.</text>
</comment>
<evidence type="ECO:0000313" key="6">
    <source>
        <dbReference type="Proteomes" id="UP000245506"/>
    </source>
</evidence>
<accession>A0A317C8C7</accession>
<sequence>MATMNVSLPDNLKDFVQQRAKSSDYSNPSDYIRALIRADKQRAAEEKLEQALLIGLSSEPSTPVDNTFWERLNKRASKLS</sequence>
<organism evidence="5 6">
    <name type="scientific">Leucothrix arctica</name>
    <dbReference type="NCBI Taxonomy" id="1481894"/>
    <lineage>
        <taxon>Bacteria</taxon>
        <taxon>Pseudomonadati</taxon>
        <taxon>Pseudomonadota</taxon>
        <taxon>Gammaproteobacteria</taxon>
        <taxon>Thiotrichales</taxon>
        <taxon>Thiotrichaceae</taxon>
        <taxon>Leucothrix</taxon>
    </lineage>
</organism>
<proteinExistence type="inferred from homology"/>
<dbReference type="PANTHER" id="PTHR36582">
    <property type="entry name" value="ANTITOXIN PARD"/>
    <property type="match status" value="1"/>
</dbReference>
<evidence type="ECO:0000256" key="2">
    <source>
        <dbReference type="ARBA" id="ARBA00017940"/>
    </source>
</evidence>
<dbReference type="PANTHER" id="PTHR36582:SF2">
    <property type="entry name" value="ANTITOXIN PARD"/>
    <property type="match status" value="1"/>
</dbReference>
<dbReference type="RefSeq" id="WP_109824079.1">
    <property type="nucleotide sequence ID" value="NZ_QGKL01000038.1"/>
</dbReference>
<dbReference type="GO" id="GO:0006355">
    <property type="term" value="P:regulation of DNA-templated transcription"/>
    <property type="evidence" value="ECO:0007669"/>
    <property type="project" value="InterPro"/>
</dbReference>
<keyword evidence="6" id="KW-1185">Reference proteome</keyword>
<comment type="function">
    <text evidence="4">Antitoxin component of a type II toxin-antitoxin (TA) system. Neutralizes the effect of toxin ParE.</text>
</comment>
<comment type="similarity">
    <text evidence="1">Belongs to the ParD antitoxin family.</text>
</comment>
<evidence type="ECO:0000313" key="5">
    <source>
        <dbReference type="EMBL" id="PWQ94876.1"/>
    </source>
</evidence>
<dbReference type="SUPFAM" id="SSF47598">
    <property type="entry name" value="Ribbon-helix-helix"/>
    <property type="match status" value="1"/>
</dbReference>
<dbReference type="Gene3D" id="6.10.10.120">
    <property type="entry name" value="Antitoxin ParD1-like"/>
    <property type="match status" value="1"/>
</dbReference>
<name>A0A317C8C7_9GAMM</name>
<dbReference type="InterPro" id="IPR038296">
    <property type="entry name" value="ParD_sf"/>
</dbReference>
<keyword evidence="3" id="KW-1277">Toxin-antitoxin system</keyword>
<gene>
    <name evidence="5" type="ORF">DKT75_14080</name>
</gene>
<dbReference type="EMBL" id="QGKL01000038">
    <property type="protein sequence ID" value="PWQ94876.1"/>
    <property type="molecule type" value="Genomic_DNA"/>
</dbReference>